<dbReference type="RefSeq" id="WP_138191069.1">
    <property type="nucleotide sequence ID" value="NZ_VBWP01000005.1"/>
</dbReference>
<organism evidence="2 3">
    <name type="scientific">Culicoidibacter larvae</name>
    <dbReference type="NCBI Taxonomy" id="2579976"/>
    <lineage>
        <taxon>Bacteria</taxon>
        <taxon>Bacillati</taxon>
        <taxon>Bacillota</taxon>
        <taxon>Culicoidibacteria</taxon>
        <taxon>Culicoidibacterales</taxon>
        <taxon>Culicoidibacteraceae</taxon>
        <taxon>Culicoidibacter</taxon>
    </lineage>
</organism>
<evidence type="ECO:0000313" key="2">
    <source>
        <dbReference type="EMBL" id="TLG73930.1"/>
    </source>
</evidence>
<dbReference type="EMBL" id="VBWP01000005">
    <property type="protein sequence ID" value="TLG73930.1"/>
    <property type="molecule type" value="Genomic_DNA"/>
</dbReference>
<dbReference type="Proteomes" id="UP000306912">
    <property type="component" value="Unassembled WGS sequence"/>
</dbReference>
<evidence type="ECO:0000256" key="1">
    <source>
        <dbReference type="SAM" id="Phobius"/>
    </source>
</evidence>
<keyword evidence="1" id="KW-0812">Transmembrane</keyword>
<gene>
    <name evidence="2" type="ORF">FEZ08_07305</name>
</gene>
<dbReference type="InParanoid" id="A0A5R8QCB8"/>
<comment type="caution">
    <text evidence="2">The sequence shown here is derived from an EMBL/GenBank/DDBJ whole genome shotgun (WGS) entry which is preliminary data.</text>
</comment>
<evidence type="ECO:0000313" key="3">
    <source>
        <dbReference type="Proteomes" id="UP000306912"/>
    </source>
</evidence>
<dbReference type="AlphaFoldDB" id="A0A5R8QCB8"/>
<accession>A0A5R8QCB8</accession>
<keyword evidence="1" id="KW-0472">Membrane</keyword>
<proteinExistence type="predicted"/>
<protein>
    <submittedName>
        <fullName evidence="2">Uncharacterized protein</fullName>
    </submittedName>
</protein>
<feature type="transmembrane region" description="Helical" evidence="1">
    <location>
        <begin position="12"/>
        <end position="31"/>
    </location>
</feature>
<reference evidence="2 3" key="1">
    <citation type="submission" date="2019-05" db="EMBL/GenBank/DDBJ databases">
        <title>Culicoidintestinum kansasii gen. nov., sp. nov. from the gastrointestinal tract of the biting midge, Culicoides sonorensis.</title>
        <authorList>
            <person name="Neupane S."/>
            <person name="Ghosh A."/>
            <person name="Gunther S."/>
            <person name="Martin K."/>
            <person name="Zurek L."/>
        </authorList>
    </citation>
    <scope>NUCLEOTIDE SEQUENCE [LARGE SCALE GENOMIC DNA]</scope>
    <source>
        <strain evidence="2 3">CS-1</strain>
    </source>
</reference>
<keyword evidence="3" id="KW-1185">Reference proteome</keyword>
<keyword evidence="1" id="KW-1133">Transmembrane helix</keyword>
<sequence>MNQDKKNGIGYIFAGGVFLVLDLWIFSSFMGGADSVSVPRILYVFYSVLGFEITSLLFAIVAIALIAFGIFKVVKAKNPEVDTAVAE</sequence>
<name>A0A5R8QCB8_9FIRM</name>
<feature type="transmembrane region" description="Helical" evidence="1">
    <location>
        <begin position="43"/>
        <end position="71"/>
    </location>
</feature>